<dbReference type="AlphaFoldDB" id="A0AA88J074"/>
<reference evidence="1" key="1">
    <citation type="submission" date="2023-08" db="EMBL/GenBank/DDBJ databases">
        <title>Pelteobagrus vachellii genome.</title>
        <authorList>
            <person name="Liu H."/>
        </authorList>
    </citation>
    <scope>NUCLEOTIDE SEQUENCE</scope>
    <source>
        <strain evidence="1">PRFRI_2022a</strain>
        <tissue evidence="1">Muscle</tissue>
    </source>
</reference>
<accession>A0AA88J074</accession>
<protein>
    <submittedName>
        <fullName evidence="1">Uncharacterized protein</fullName>
    </submittedName>
</protein>
<evidence type="ECO:0000313" key="2">
    <source>
        <dbReference type="Proteomes" id="UP001187315"/>
    </source>
</evidence>
<name>A0AA88J074_TACVA</name>
<gene>
    <name evidence="1" type="ORF">Q7C36_022430</name>
</gene>
<dbReference type="EMBL" id="JAVHJS010000025">
    <property type="protein sequence ID" value="KAK2816159.1"/>
    <property type="molecule type" value="Genomic_DNA"/>
</dbReference>
<proteinExistence type="predicted"/>
<keyword evidence="2" id="KW-1185">Reference proteome</keyword>
<sequence length="92" mass="10143">MSFSLEAAWAAELTAGNAVLIRQHIKPQSCEADVNEEEALGLSAQESLKKANEYECDRAESLQNSISGSSYEYEVAVIFYADISERTKMTCT</sequence>
<comment type="caution">
    <text evidence="1">The sequence shown here is derived from an EMBL/GenBank/DDBJ whole genome shotgun (WGS) entry which is preliminary data.</text>
</comment>
<evidence type="ECO:0000313" key="1">
    <source>
        <dbReference type="EMBL" id="KAK2816159.1"/>
    </source>
</evidence>
<dbReference type="Proteomes" id="UP001187315">
    <property type="component" value="Unassembled WGS sequence"/>
</dbReference>
<organism evidence="1 2">
    <name type="scientific">Tachysurus vachellii</name>
    <name type="common">Darkbarbel catfish</name>
    <name type="synonym">Pelteobagrus vachellii</name>
    <dbReference type="NCBI Taxonomy" id="175792"/>
    <lineage>
        <taxon>Eukaryota</taxon>
        <taxon>Metazoa</taxon>
        <taxon>Chordata</taxon>
        <taxon>Craniata</taxon>
        <taxon>Vertebrata</taxon>
        <taxon>Euteleostomi</taxon>
        <taxon>Actinopterygii</taxon>
        <taxon>Neopterygii</taxon>
        <taxon>Teleostei</taxon>
        <taxon>Ostariophysi</taxon>
        <taxon>Siluriformes</taxon>
        <taxon>Bagridae</taxon>
        <taxon>Tachysurus</taxon>
    </lineage>
</organism>